<evidence type="ECO:0000256" key="5">
    <source>
        <dbReference type="ARBA" id="ARBA00023004"/>
    </source>
</evidence>
<proteinExistence type="inferred from homology"/>
<protein>
    <recommendedName>
        <fullName evidence="12">DPH4 homolog</fullName>
    </recommendedName>
</protein>
<keyword evidence="11" id="KW-1185">Reference proteome</keyword>
<evidence type="ECO:0000259" key="8">
    <source>
        <dbReference type="PROSITE" id="PS50076"/>
    </source>
</evidence>
<dbReference type="SMART" id="SM00271">
    <property type="entry name" value="DnaJ"/>
    <property type="match status" value="1"/>
</dbReference>
<dbReference type="SUPFAM" id="SSF144217">
    <property type="entry name" value="CSL zinc finger"/>
    <property type="match status" value="1"/>
</dbReference>
<dbReference type="PANTHER" id="PTHR21454:SF47">
    <property type="entry name" value="DNAJ HEAT SHOCK N-TERMINAL DOMAIN-CONTAINING PROTEIN"/>
    <property type="match status" value="1"/>
</dbReference>
<dbReference type="PROSITE" id="PS51074">
    <property type="entry name" value="DPH_MB"/>
    <property type="match status" value="1"/>
</dbReference>
<dbReference type="Pfam" id="PF00226">
    <property type="entry name" value="DnaJ"/>
    <property type="match status" value="1"/>
</dbReference>
<evidence type="ECO:0000313" key="11">
    <source>
        <dbReference type="Proteomes" id="UP000233551"/>
    </source>
</evidence>
<dbReference type="Gene3D" id="1.10.287.110">
    <property type="entry name" value="DnaJ domain"/>
    <property type="match status" value="1"/>
</dbReference>
<dbReference type="GO" id="GO:0005829">
    <property type="term" value="C:cytosol"/>
    <property type="evidence" value="ECO:0007669"/>
    <property type="project" value="TreeGrafter"/>
</dbReference>
<feature type="domain" description="J" evidence="8">
    <location>
        <begin position="38"/>
        <end position="108"/>
    </location>
</feature>
<evidence type="ECO:0000256" key="4">
    <source>
        <dbReference type="ARBA" id="ARBA00022723"/>
    </source>
</evidence>
<feature type="chain" id="PRO_5014183506" description="DPH4 homolog" evidence="7">
    <location>
        <begin position="21"/>
        <end position="209"/>
    </location>
</feature>
<dbReference type="Pfam" id="PF05207">
    <property type="entry name" value="Zn_ribbon_CSL"/>
    <property type="match status" value="1"/>
</dbReference>
<keyword evidence="4" id="KW-0479">Metal-binding</keyword>
<comment type="caution">
    <text evidence="10">The sequence shown here is derived from an EMBL/GenBank/DDBJ whole genome shotgun (WGS) entry which is preliminary data.</text>
</comment>
<evidence type="ECO:0008006" key="12">
    <source>
        <dbReference type="Google" id="ProtNLM"/>
    </source>
</evidence>
<sequence>MSVPLLLFVVSAAVLRHATPDPLEPCTMVLGEHSLTRTLYHVLSVEEDASYEEIRASYRSKVLNHHPDKARVAAPETGDSDKAKFLEIQQAWETLSDARLRRLYDRELQASRQDVLVAEDVSLEDMLMESVEDVLQLFHSCRCGDYFSIDSGELEEMGCHLLRDGSSVVSKVSGTLPASVIIPCGSCSLRIRLLVESDATVSMDELPVS</sequence>
<dbReference type="CDD" id="cd06257">
    <property type="entry name" value="DnaJ"/>
    <property type="match status" value="1"/>
</dbReference>
<dbReference type="STRING" id="22663.A0A2I0KMN9"/>
<keyword evidence="7" id="KW-0732">Signal</keyword>
<evidence type="ECO:0000313" key="10">
    <source>
        <dbReference type="EMBL" id="PKI69755.1"/>
    </source>
</evidence>
<dbReference type="InterPro" id="IPR007872">
    <property type="entry name" value="DPH_MB_dom"/>
</dbReference>
<accession>A0A2I0KMN9</accession>
<comment type="similarity">
    <text evidence="3">Belongs to the DPH4 family.</text>
</comment>
<keyword evidence="6" id="KW-0539">Nucleus</keyword>
<dbReference type="Gene3D" id="3.10.660.10">
    <property type="entry name" value="DPH Zinc finger"/>
    <property type="match status" value="1"/>
</dbReference>
<dbReference type="InterPro" id="IPR044248">
    <property type="entry name" value="DPH3/4-like"/>
</dbReference>
<dbReference type="Proteomes" id="UP000233551">
    <property type="component" value="Unassembled WGS sequence"/>
</dbReference>
<dbReference type="InterPro" id="IPR036671">
    <property type="entry name" value="DPH_MB_sf"/>
</dbReference>
<dbReference type="GO" id="GO:0046872">
    <property type="term" value="F:metal ion binding"/>
    <property type="evidence" value="ECO:0007669"/>
    <property type="project" value="UniProtKB-KW"/>
</dbReference>
<comment type="subcellular location">
    <subcellularLocation>
        <location evidence="2">Cytoplasm</location>
    </subcellularLocation>
    <subcellularLocation>
        <location evidence="1">Nucleus</location>
    </subcellularLocation>
</comment>
<evidence type="ECO:0000256" key="3">
    <source>
        <dbReference type="ARBA" id="ARBA00006169"/>
    </source>
</evidence>
<gene>
    <name evidence="10" type="ORF">CRG98_009911</name>
</gene>
<dbReference type="InterPro" id="IPR001623">
    <property type="entry name" value="DnaJ_domain"/>
</dbReference>
<dbReference type="InterPro" id="IPR036869">
    <property type="entry name" value="J_dom_sf"/>
</dbReference>
<dbReference type="AlphaFoldDB" id="A0A2I0KMN9"/>
<dbReference type="GO" id="GO:0005634">
    <property type="term" value="C:nucleus"/>
    <property type="evidence" value="ECO:0007669"/>
    <property type="project" value="UniProtKB-SubCell"/>
</dbReference>
<dbReference type="PROSITE" id="PS50076">
    <property type="entry name" value="DNAJ_2"/>
    <property type="match status" value="1"/>
</dbReference>
<dbReference type="EMBL" id="PGOL01000483">
    <property type="protein sequence ID" value="PKI69755.1"/>
    <property type="molecule type" value="Genomic_DNA"/>
</dbReference>
<evidence type="ECO:0000256" key="6">
    <source>
        <dbReference type="ARBA" id="ARBA00023242"/>
    </source>
</evidence>
<dbReference type="GO" id="GO:0017183">
    <property type="term" value="P:protein histidyl modification to diphthamide"/>
    <property type="evidence" value="ECO:0007669"/>
    <property type="project" value="InterPro"/>
</dbReference>
<dbReference type="PANTHER" id="PTHR21454">
    <property type="entry name" value="DPH3 HOMOLOG-RELATED"/>
    <property type="match status" value="1"/>
</dbReference>
<keyword evidence="5" id="KW-0408">Iron</keyword>
<evidence type="ECO:0000256" key="1">
    <source>
        <dbReference type="ARBA" id="ARBA00004123"/>
    </source>
</evidence>
<feature type="signal peptide" evidence="7">
    <location>
        <begin position="1"/>
        <end position="20"/>
    </location>
</feature>
<evidence type="ECO:0000256" key="2">
    <source>
        <dbReference type="ARBA" id="ARBA00004496"/>
    </source>
</evidence>
<organism evidence="10 11">
    <name type="scientific">Punica granatum</name>
    <name type="common">Pomegranate</name>
    <dbReference type="NCBI Taxonomy" id="22663"/>
    <lineage>
        <taxon>Eukaryota</taxon>
        <taxon>Viridiplantae</taxon>
        <taxon>Streptophyta</taxon>
        <taxon>Embryophyta</taxon>
        <taxon>Tracheophyta</taxon>
        <taxon>Spermatophyta</taxon>
        <taxon>Magnoliopsida</taxon>
        <taxon>eudicotyledons</taxon>
        <taxon>Gunneridae</taxon>
        <taxon>Pentapetalae</taxon>
        <taxon>rosids</taxon>
        <taxon>malvids</taxon>
        <taxon>Myrtales</taxon>
        <taxon>Lythraceae</taxon>
        <taxon>Punica</taxon>
    </lineage>
</organism>
<feature type="domain" description="DPH-type MB" evidence="9">
    <location>
        <begin position="117"/>
        <end position="196"/>
    </location>
</feature>
<dbReference type="PRINTS" id="PR00625">
    <property type="entry name" value="JDOMAIN"/>
</dbReference>
<evidence type="ECO:0000256" key="7">
    <source>
        <dbReference type="SAM" id="SignalP"/>
    </source>
</evidence>
<dbReference type="SUPFAM" id="SSF46565">
    <property type="entry name" value="Chaperone J-domain"/>
    <property type="match status" value="1"/>
</dbReference>
<name>A0A2I0KMN9_PUNGR</name>
<reference evidence="10 11" key="1">
    <citation type="submission" date="2017-11" db="EMBL/GenBank/DDBJ databases">
        <title>De-novo sequencing of pomegranate (Punica granatum L.) genome.</title>
        <authorList>
            <person name="Akparov Z."/>
            <person name="Amiraslanov A."/>
            <person name="Hajiyeva S."/>
            <person name="Abbasov M."/>
            <person name="Kaur K."/>
            <person name="Hamwieh A."/>
            <person name="Solovyev V."/>
            <person name="Salamov A."/>
            <person name="Braich B."/>
            <person name="Kosarev P."/>
            <person name="Mahmoud A."/>
            <person name="Hajiyev E."/>
            <person name="Babayeva S."/>
            <person name="Izzatullayeva V."/>
            <person name="Mammadov A."/>
            <person name="Mammadov A."/>
            <person name="Sharifova S."/>
            <person name="Ojaghi J."/>
            <person name="Eynullazada K."/>
            <person name="Bayramov B."/>
            <person name="Abdulazimova A."/>
            <person name="Shahmuradov I."/>
        </authorList>
    </citation>
    <scope>NUCLEOTIDE SEQUENCE [LARGE SCALE GENOMIC DNA]</scope>
    <source>
        <strain evidence="11">cv. AG2017</strain>
        <tissue evidence="10">Leaf</tissue>
    </source>
</reference>
<evidence type="ECO:0000259" key="9">
    <source>
        <dbReference type="PROSITE" id="PS51074"/>
    </source>
</evidence>